<keyword evidence="4 6" id="KW-1133">Transmembrane helix</keyword>
<dbReference type="RefSeq" id="XP_003671607.1">
    <property type="nucleotide sequence ID" value="XM_003671559.1"/>
</dbReference>
<keyword evidence="10" id="KW-1185">Reference proteome</keyword>
<dbReference type="GO" id="GO:0006890">
    <property type="term" value="P:retrograde vesicle-mediated transport, Golgi to endoplasmic reticulum"/>
    <property type="evidence" value="ECO:0007669"/>
    <property type="project" value="TreeGrafter"/>
</dbReference>
<dbReference type="KEGG" id="ndi:NDAI_0H01900"/>
<comment type="function">
    <text evidence="6">Plays a role in transport between endoplasmic reticulum and Golgi.</text>
</comment>
<dbReference type="InterPro" id="IPR045888">
    <property type="entry name" value="Erv"/>
</dbReference>
<evidence type="ECO:0000313" key="10">
    <source>
        <dbReference type="Proteomes" id="UP000000689"/>
    </source>
</evidence>
<evidence type="ECO:0000256" key="5">
    <source>
        <dbReference type="ARBA" id="ARBA00023136"/>
    </source>
</evidence>
<reference evidence="9 10" key="1">
    <citation type="journal article" date="2011" name="Proc. Natl. Acad. Sci. U.S.A.">
        <title>Evolutionary erosion of yeast sex chromosomes by mating-type switching accidents.</title>
        <authorList>
            <person name="Gordon J.L."/>
            <person name="Armisen D."/>
            <person name="Proux-Wera E."/>
            <person name="Oheigeartaigh S.S."/>
            <person name="Byrne K.P."/>
            <person name="Wolfe K.H."/>
        </authorList>
    </citation>
    <scope>NUCLEOTIDE SEQUENCE [LARGE SCALE GENOMIC DNA]</scope>
    <source>
        <strain evidence="10">ATCC 10597 / BCRC 20456 / CBS 421 / NBRC 0211 / NRRL Y-12639</strain>
    </source>
</reference>
<dbReference type="EMBL" id="HE580274">
    <property type="protein sequence ID" value="CCD26364.1"/>
    <property type="molecule type" value="Genomic_DNA"/>
</dbReference>
<keyword evidence="6" id="KW-0931">ER-Golgi transport</keyword>
<dbReference type="InterPro" id="IPR039542">
    <property type="entry name" value="Erv_N"/>
</dbReference>
<dbReference type="OMA" id="QRHEGCR"/>
<keyword evidence="3 6" id="KW-0812">Transmembrane</keyword>
<dbReference type="eggNOG" id="KOG2667">
    <property type="taxonomic scope" value="Eukaryota"/>
</dbReference>
<keyword evidence="6" id="KW-0813">Transport</keyword>
<keyword evidence="6" id="KW-0333">Golgi apparatus</keyword>
<proteinExistence type="inferred from homology"/>
<evidence type="ECO:0000256" key="1">
    <source>
        <dbReference type="ARBA" id="ARBA00004141"/>
    </source>
</evidence>
<dbReference type="GO" id="GO:0033116">
    <property type="term" value="C:endoplasmic reticulum-Golgi intermediate compartment membrane"/>
    <property type="evidence" value="ECO:0007669"/>
    <property type="project" value="UniProtKB-SubCell"/>
</dbReference>
<evidence type="ECO:0000259" key="8">
    <source>
        <dbReference type="Pfam" id="PF13850"/>
    </source>
</evidence>
<protein>
    <recommendedName>
        <fullName evidence="6">Endoplasmic reticulum-Golgi intermediate compartment protein</fullName>
    </recommendedName>
</protein>
<organism evidence="9 10">
    <name type="scientific">Naumovozyma dairenensis (strain ATCC 10597 / BCRC 20456 / CBS 421 / NBRC 0211 / NRRL Y-12639)</name>
    <name type="common">Saccharomyces dairenensis</name>
    <dbReference type="NCBI Taxonomy" id="1071378"/>
    <lineage>
        <taxon>Eukaryota</taxon>
        <taxon>Fungi</taxon>
        <taxon>Dikarya</taxon>
        <taxon>Ascomycota</taxon>
        <taxon>Saccharomycotina</taxon>
        <taxon>Saccharomycetes</taxon>
        <taxon>Saccharomycetales</taxon>
        <taxon>Saccharomycetaceae</taxon>
        <taxon>Naumovozyma</taxon>
    </lineage>
</organism>
<dbReference type="AlphaFoldDB" id="G0WF03"/>
<dbReference type="GO" id="GO:0005789">
    <property type="term" value="C:endoplasmic reticulum membrane"/>
    <property type="evidence" value="ECO:0007669"/>
    <property type="project" value="UniProtKB-SubCell"/>
</dbReference>
<comment type="similarity">
    <text evidence="2 6">Belongs to the ERGIC family.</text>
</comment>
<feature type="domain" description="Endoplasmic reticulum vesicle transporter N-terminal" evidence="8">
    <location>
        <begin position="10"/>
        <end position="98"/>
    </location>
</feature>
<feature type="transmembrane region" description="Helical" evidence="6">
    <location>
        <begin position="403"/>
        <end position="426"/>
    </location>
</feature>
<sequence>MLKKKSAKLLSFDAFAKTEEEVRIRTNTGGIITISCILVTLYLLLNEWSQFNSVITSPQLVVDRDRNLKLELNLDISFPNISCDLINLDIMDESGELQLDLLDSTFIKTRLDPQGNPLDNDNNVADTDADLVIGVDDLTKNGEKRLKEILAKDPDYCGSCYGSQDQTENESKSKDQKICCQTCNDVRDSYLNAGWAFFDGAQIEQCENEGYVAKINKHLEEGCRIKGQALLNRIQGNIHFAPGKSYSNYKAKGSTHRHDTSLYDKVKKMNFNHIIHHLSFGKSIDKVGKNDLKDYSDRKKFSINPLDDRKVIVKDFNPAFHQFSYYTKIVPTRYEFLDEKISSIETAQFSATYHSRPIQGGTDEDHPTTFHSRGGIPGLFFFFEMSPIKVINKEHHFRTWSSFLLNCITSIGSVLAVGTVFDKIFYRAQKTLKAKKSK</sequence>
<dbReference type="HOGENOM" id="CLU_034705_1_0_1"/>
<keyword evidence="6" id="KW-0256">Endoplasmic reticulum</keyword>
<dbReference type="PANTHER" id="PTHR10984">
    <property type="entry name" value="ENDOPLASMIC RETICULUM-GOLGI INTERMEDIATE COMPARTMENT PROTEIN"/>
    <property type="match status" value="1"/>
</dbReference>
<dbReference type="OrthoDB" id="270930at2759"/>
<keyword evidence="5 6" id="KW-0472">Membrane</keyword>
<dbReference type="GO" id="GO:0006888">
    <property type="term" value="P:endoplasmic reticulum to Golgi vesicle-mediated transport"/>
    <property type="evidence" value="ECO:0007669"/>
    <property type="project" value="UniProtKB-UniRule"/>
</dbReference>
<evidence type="ECO:0000256" key="3">
    <source>
        <dbReference type="ARBA" id="ARBA00022692"/>
    </source>
</evidence>
<evidence type="ECO:0000256" key="2">
    <source>
        <dbReference type="ARBA" id="ARBA00005648"/>
    </source>
</evidence>
<feature type="domain" description="Endoplasmic reticulum vesicle transporter C-terminal" evidence="7">
    <location>
        <begin position="160"/>
        <end position="422"/>
    </location>
</feature>
<dbReference type="GO" id="GO:0030134">
    <property type="term" value="C:COPII-coated ER to Golgi transport vesicle"/>
    <property type="evidence" value="ECO:0007669"/>
    <property type="project" value="TreeGrafter"/>
</dbReference>
<comment type="caution">
    <text evidence="6">Lacks conserved residue(s) required for the propagation of feature annotation.</text>
</comment>
<dbReference type="InterPro" id="IPR012936">
    <property type="entry name" value="Erv_C"/>
</dbReference>
<accession>G0WF03</accession>
<dbReference type="GeneID" id="11496113"/>
<evidence type="ECO:0000256" key="6">
    <source>
        <dbReference type="RuleBase" id="RU369013"/>
    </source>
</evidence>
<evidence type="ECO:0000259" key="7">
    <source>
        <dbReference type="Pfam" id="PF07970"/>
    </source>
</evidence>
<gene>
    <name evidence="9" type="primary">NDAI0H01900</name>
    <name evidence="9" type="ordered locus">NDAI_0H01900</name>
</gene>
<comment type="subcellular location">
    <subcellularLocation>
        <location evidence="6">Endoplasmic reticulum membrane</location>
        <topology evidence="6">Multi-pass membrane protein</topology>
    </subcellularLocation>
    <subcellularLocation>
        <location evidence="6">Endoplasmic reticulum-Golgi intermediate compartment membrane</location>
        <topology evidence="6">Multi-pass membrane protein</topology>
    </subcellularLocation>
    <subcellularLocation>
        <location evidence="6">Golgi apparatus membrane</location>
        <topology evidence="6">Multi-pass membrane protein</topology>
    </subcellularLocation>
    <subcellularLocation>
        <location evidence="1">Membrane</location>
        <topology evidence="1">Multi-pass membrane protein</topology>
    </subcellularLocation>
</comment>
<name>G0WF03_NAUDC</name>
<dbReference type="STRING" id="1071378.G0WF03"/>
<dbReference type="Pfam" id="PF13850">
    <property type="entry name" value="ERGIC_N"/>
    <property type="match status" value="1"/>
</dbReference>
<dbReference type="Pfam" id="PF07970">
    <property type="entry name" value="COPIIcoated_ERV"/>
    <property type="match status" value="1"/>
</dbReference>
<dbReference type="PANTHER" id="PTHR10984:SF25">
    <property type="entry name" value="ENDOPLASMIC RETICULUM-GOLGI INTERMEDIATE COMPARTMENT PROTEIN 3"/>
    <property type="match status" value="1"/>
</dbReference>
<dbReference type="GO" id="GO:0000139">
    <property type="term" value="C:Golgi membrane"/>
    <property type="evidence" value="ECO:0007669"/>
    <property type="project" value="UniProtKB-SubCell"/>
</dbReference>
<dbReference type="Proteomes" id="UP000000689">
    <property type="component" value="Chromosome 8"/>
</dbReference>
<evidence type="ECO:0000256" key="4">
    <source>
        <dbReference type="ARBA" id="ARBA00022989"/>
    </source>
</evidence>
<evidence type="ECO:0000313" key="9">
    <source>
        <dbReference type="EMBL" id="CCD26364.1"/>
    </source>
</evidence>